<protein>
    <submittedName>
        <fullName evidence="2">Calmodulin</fullName>
    </submittedName>
</protein>
<accession>A0AC34FKX5</accession>
<reference evidence="2" key="1">
    <citation type="submission" date="2022-11" db="UniProtKB">
        <authorList>
            <consortium name="WormBaseParasite"/>
        </authorList>
    </citation>
    <scope>IDENTIFICATION</scope>
</reference>
<sequence>ISEVPVLIRVLGLPIKEADIKPLLKNWSDKSDERVTYEDFLPVYHALKEKYEKKANLPTMEQYISLLSHYDHQGQGTITQQELSRFLAHGTEGLSDREINNLFLSTSALGNEIGICDFVRSIMEEDHEVPPDPAVNVSFK</sequence>
<dbReference type="Proteomes" id="UP000887579">
    <property type="component" value="Unplaced"/>
</dbReference>
<evidence type="ECO:0000313" key="1">
    <source>
        <dbReference type="Proteomes" id="UP000887579"/>
    </source>
</evidence>
<name>A0AC34FKX5_9BILA</name>
<dbReference type="WBParaSite" id="ES5_v2.g18016.t1">
    <property type="protein sequence ID" value="ES5_v2.g18016.t1"/>
    <property type="gene ID" value="ES5_v2.g18016"/>
</dbReference>
<proteinExistence type="predicted"/>
<evidence type="ECO:0000313" key="2">
    <source>
        <dbReference type="WBParaSite" id="ES5_v2.g18016.t1"/>
    </source>
</evidence>
<organism evidence="1 2">
    <name type="scientific">Panagrolaimus sp. ES5</name>
    <dbReference type="NCBI Taxonomy" id="591445"/>
    <lineage>
        <taxon>Eukaryota</taxon>
        <taxon>Metazoa</taxon>
        <taxon>Ecdysozoa</taxon>
        <taxon>Nematoda</taxon>
        <taxon>Chromadorea</taxon>
        <taxon>Rhabditida</taxon>
        <taxon>Tylenchina</taxon>
        <taxon>Panagrolaimomorpha</taxon>
        <taxon>Panagrolaimoidea</taxon>
        <taxon>Panagrolaimidae</taxon>
        <taxon>Panagrolaimus</taxon>
    </lineage>
</organism>